<evidence type="ECO:0000256" key="1">
    <source>
        <dbReference type="SAM" id="SignalP"/>
    </source>
</evidence>
<dbReference type="SUPFAM" id="SSF56024">
    <property type="entry name" value="Phospholipase D/nuclease"/>
    <property type="match status" value="2"/>
</dbReference>
<dbReference type="PANTHER" id="PTHR21248">
    <property type="entry name" value="CARDIOLIPIN SYNTHASE"/>
    <property type="match status" value="1"/>
</dbReference>
<dbReference type="PANTHER" id="PTHR21248:SF12">
    <property type="entry name" value="CARDIOLIPIN SYNTHASE C"/>
    <property type="match status" value="1"/>
</dbReference>
<feature type="signal peptide" evidence="1">
    <location>
        <begin position="1"/>
        <end position="34"/>
    </location>
</feature>
<keyword evidence="1" id="KW-0732">Signal</keyword>
<sequence>MKAAGSVKLLFSKKLLLCAALVFLFGCQSTPQYPDKTPTYAFKQQTQSALFQSLKADLETHSGLTGVVPLSDGVDALIARLALVKAATSSIDLQYYIYRADESGKLLLWHLLEAAERGVRVRLLLDDMALKGADNSLVMLVSHHNIDVRLYNPSFERHFRTLAFINHFSRLNHRMHNKSLTIDNTLTVVGGRNIGNEYFSNNADVDFGDFDLVAVGDVVNEVSQQFDLYWNADLTVDINALTDIQITTLQLAEAKVEVEQYKLQHSDSAYIKRLLSSQLIAQIEDQTLPWYWGKAQLVYDQPDKQHHQSETDNILADLSLFLAQAKRDVIIVSPYFVPTRAGAASLIKAVESGLEVTVITNSLAATDVLAVHAGYRTYRQQLLEAGVKLYEVKADLELSKRNGSSWSGSSKSSLHAKTFIIDSSAIFVGSFNFDPRSAWLNTEMGLIIKNQTLATGVFNGITDNLVSKTYRLSVLDDEVVWHNDETQQVMFSEPDSGLWRQFLVDCIALLPIESQL</sequence>
<evidence type="ECO:0000313" key="3">
    <source>
        <dbReference type="EMBL" id="WOT06380.1"/>
    </source>
</evidence>
<dbReference type="Pfam" id="PF13091">
    <property type="entry name" value="PLDc_2"/>
    <property type="match status" value="2"/>
</dbReference>
<accession>A0ABZ0K1G2</accession>
<reference evidence="3 4" key="1">
    <citation type="submission" date="2023-10" db="EMBL/GenBank/DDBJ databases">
        <title>Complete genome sequence of Shewanella sp. DAU334.</title>
        <authorList>
            <person name="Lee Y.-S."/>
            <person name="Jeong H.-R."/>
            <person name="Hwang E.-J."/>
            <person name="Choi Y.-L."/>
            <person name="Kim G.-D."/>
        </authorList>
    </citation>
    <scope>NUCLEOTIDE SEQUENCE [LARGE SCALE GENOMIC DNA]</scope>
    <source>
        <strain evidence="3 4">DAU334</strain>
    </source>
</reference>
<organism evidence="3 4">
    <name type="scientific">Shewanella youngdeokensis</name>
    <dbReference type="NCBI Taxonomy" id="2999068"/>
    <lineage>
        <taxon>Bacteria</taxon>
        <taxon>Pseudomonadati</taxon>
        <taxon>Pseudomonadota</taxon>
        <taxon>Gammaproteobacteria</taxon>
        <taxon>Alteromonadales</taxon>
        <taxon>Shewanellaceae</taxon>
        <taxon>Shewanella</taxon>
    </lineage>
</organism>
<dbReference type="SMART" id="SM00155">
    <property type="entry name" value="PLDc"/>
    <property type="match status" value="2"/>
</dbReference>
<feature type="domain" description="PLD phosphodiesterase" evidence="2">
    <location>
        <begin position="171"/>
        <end position="198"/>
    </location>
</feature>
<dbReference type="EMBL" id="CP136522">
    <property type="protein sequence ID" value="WOT06380.1"/>
    <property type="molecule type" value="Genomic_DNA"/>
</dbReference>
<proteinExistence type="predicted"/>
<dbReference type="Proteomes" id="UP001529491">
    <property type="component" value="Chromosome"/>
</dbReference>
<dbReference type="PROSITE" id="PS50035">
    <property type="entry name" value="PLD"/>
    <property type="match status" value="2"/>
</dbReference>
<keyword evidence="4" id="KW-1185">Reference proteome</keyword>
<dbReference type="InterPro" id="IPR001736">
    <property type="entry name" value="PLipase_D/transphosphatidylase"/>
</dbReference>
<dbReference type="InterPro" id="IPR025202">
    <property type="entry name" value="PLD-like_dom"/>
</dbReference>
<evidence type="ECO:0000259" key="2">
    <source>
        <dbReference type="PROSITE" id="PS50035"/>
    </source>
</evidence>
<dbReference type="CDD" id="cd09111">
    <property type="entry name" value="PLDc_ymdC_like_1"/>
    <property type="match status" value="1"/>
</dbReference>
<dbReference type="RefSeq" id="WP_310470655.1">
    <property type="nucleotide sequence ID" value="NZ_CP136522.1"/>
</dbReference>
<dbReference type="Gene3D" id="3.30.870.10">
    <property type="entry name" value="Endonuclease Chain A"/>
    <property type="match status" value="2"/>
</dbReference>
<feature type="chain" id="PRO_5046527535" evidence="1">
    <location>
        <begin position="35"/>
        <end position="516"/>
    </location>
</feature>
<feature type="domain" description="PLD phosphodiesterase" evidence="2">
    <location>
        <begin position="410"/>
        <end position="437"/>
    </location>
</feature>
<protein>
    <submittedName>
        <fullName evidence="3">Phospholipase D family protein</fullName>
    </submittedName>
</protein>
<dbReference type="PROSITE" id="PS51257">
    <property type="entry name" value="PROKAR_LIPOPROTEIN"/>
    <property type="match status" value="1"/>
</dbReference>
<evidence type="ECO:0000313" key="4">
    <source>
        <dbReference type="Proteomes" id="UP001529491"/>
    </source>
</evidence>
<gene>
    <name evidence="3" type="ORF">RGE70_06315</name>
</gene>
<name>A0ABZ0K1G2_9GAMM</name>
<dbReference type="CDD" id="cd09113">
    <property type="entry name" value="PLDc_ymdC_like_2"/>
    <property type="match status" value="1"/>
</dbReference>